<feature type="domain" description="Lactate/malate dehydrogenase C-terminal" evidence="9">
    <location>
        <begin position="164"/>
        <end position="327"/>
    </location>
</feature>
<keyword evidence="7" id="KW-0021">Allosteric enzyme</keyword>
<evidence type="ECO:0000256" key="6">
    <source>
        <dbReference type="ARBA" id="ARBA00049258"/>
    </source>
</evidence>
<dbReference type="RefSeq" id="WP_388009378.1">
    <property type="nucleotide sequence ID" value="NZ_JBHUEE010000009.1"/>
</dbReference>
<evidence type="ECO:0000256" key="7">
    <source>
        <dbReference type="HAMAP-Rule" id="MF_00488"/>
    </source>
</evidence>
<feature type="binding site" evidence="7">
    <location>
        <position position="32"/>
    </location>
    <ligand>
        <name>NAD(+)</name>
        <dbReference type="ChEBI" id="CHEBI:57540"/>
    </ligand>
</feature>
<gene>
    <name evidence="7" type="primary">ldh</name>
    <name evidence="10" type="ORF">ACFSE6_15870</name>
</gene>
<dbReference type="InterPro" id="IPR001236">
    <property type="entry name" value="Lactate/malate_DH_N"/>
</dbReference>
<accession>A0ABW4LB68</accession>
<evidence type="ECO:0000259" key="8">
    <source>
        <dbReference type="Pfam" id="PF00056"/>
    </source>
</evidence>
<evidence type="ECO:0000259" key="9">
    <source>
        <dbReference type="Pfam" id="PF02866"/>
    </source>
</evidence>
<feature type="binding site" evidence="7">
    <location>
        <position position="251"/>
    </location>
    <ligand>
        <name>substrate</name>
    </ligand>
</feature>
<dbReference type="Gene3D" id="3.90.110.10">
    <property type="entry name" value="Lactate dehydrogenase/glycoside hydrolase, family 4, C-terminal"/>
    <property type="match status" value="1"/>
</dbReference>
<feature type="binding site" evidence="7">
    <location>
        <position position="187"/>
    </location>
    <ligand>
        <name>beta-D-fructose 1,6-bisphosphate</name>
        <dbReference type="ChEBI" id="CHEBI:32966"/>
        <note>allosteric activator</note>
    </ligand>
</feature>
<dbReference type="SUPFAM" id="SSF51735">
    <property type="entry name" value="NAD(P)-binding Rossmann-fold domains"/>
    <property type="match status" value="1"/>
</dbReference>
<feature type="binding site" evidence="7">
    <location>
        <position position="107"/>
    </location>
    <ligand>
        <name>substrate</name>
    </ligand>
</feature>
<feature type="active site" description="Proton acceptor" evidence="7">
    <location>
        <position position="194"/>
    </location>
</feature>
<protein>
    <recommendedName>
        <fullName evidence="3 7">L-lactate dehydrogenase</fullName>
        <shortName evidence="7">L-LDH</shortName>
        <ecNumber evidence="3 7">1.1.1.27</ecNumber>
    </recommendedName>
</protein>
<dbReference type="EMBL" id="JBHUEE010000009">
    <property type="protein sequence ID" value="MFD1719321.1"/>
    <property type="molecule type" value="Genomic_DNA"/>
</dbReference>
<comment type="function">
    <text evidence="7">Catalyzes the conversion of lactate to pyruvate.</text>
</comment>
<feature type="binding site" evidence="7">
    <location>
        <position position="101"/>
    </location>
    <ligand>
        <name>substrate</name>
    </ligand>
</feature>
<dbReference type="InterPro" id="IPR022383">
    <property type="entry name" value="Lactate/malate_DH_C"/>
</dbReference>
<dbReference type="Proteomes" id="UP001597277">
    <property type="component" value="Unassembled WGS sequence"/>
</dbReference>
<dbReference type="SUPFAM" id="SSF56327">
    <property type="entry name" value="LDH C-terminal domain-like"/>
    <property type="match status" value="1"/>
</dbReference>
<dbReference type="PROSITE" id="PS00064">
    <property type="entry name" value="L_LDH"/>
    <property type="match status" value="1"/>
</dbReference>
<evidence type="ECO:0000256" key="4">
    <source>
        <dbReference type="ARBA" id="ARBA00023002"/>
    </source>
</evidence>
<keyword evidence="5 7" id="KW-0520">NAD</keyword>
<dbReference type="PANTHER" id="PTHR43128">
    <property type="entry name" value="L-2-HYDROXYCARBOXYLATE DEHYDROGENASE (NAD(P)(+))"/>
    <property type="match status" value="1"/>
</dbReference>
<comment type="activity regulation">
    <text evidence="7">Allosterically activated by fructose 1,6-bisphosphate (FBP).</text>
</comment>
<comment type="catalytic activity">
    <reaction evidence="6 7">
        <text>(S)-lactate + NAD(+) = pyruvate + NADH + H(+)</text>
        <dbReference type="Rhea" id="RHEA:23444"/>
        <dbReference type="ChEBI" id="CHEBI:15361"/>
        <dbReference type="ChEBI" id="CHEBI:15378"/>
        <dbReference type="ChEBI" id="CHEBI:16651"/>
        <dbReference type="ChEBI" id="CHEBI:57540"/>
        <dbReference type="ChEBI" id="CHEBI:57945"/>
        <dbReference type="EC" id="1.1.1.27"/>
    </reaction>
</comment>
<reference evidence="11" key="1">
    <citation type="journal article" date="2019" name="Int. J. Syst. Evol. Microbiol.">
        <title>The Global Catalogue of Microorganisms (GCM) 10K type strain sequencing project: providing services to taxonomists for standard genome sequencing and annotation.</title>
        <authorList>
            <consortium name="The Broad Institute Genomics Platform"/>
            <consortium name="The Broad Institute Genome Sequencing Center for Infectious Disease"/>
            <person name="Wu L."/>
            <person name="Ma J."/>
        </authorList>
    </citation>
    <scope>NUCLEOTIDE SEQUENCE [LARGE SCALE GENOMIC DNA]</scope>
    <source>
        <strain evidence="11">JCM 17130</strain>
    </source>
</reference>
<dbReference type="EC" id="1.1.1.27" evidence="3 7"/>
<keyword evidence="4 7" id="KW-0560">Oxidoreductase</keyword>
<dbReference type="HAMAP" id="MF_00488">
    <property type="entry name" value="Lactate_dehydrog"/>
    <property type="match status" value="1"/>
</dbReference>
<comment type="subunit">
    <text evidence="7">Homotetramer.</text>
</comment>
<dbReference type="PRINTS" id="PR00086">
    <property type="entry name" value="LLDHDRGNASE"/>
</dbReference>
<dbReference type="InterPro" id="IPR015955">
    <property type="entry name" value="Lactate_DH/Glyco_Ohase_4_C"/>
</dbReference>
<name>A0ABW4LB68_9MICO</name>
<evidence type="ECO:0000256" key="2">
    <source>
        <dbReference type="ARBA" id="ARBA00006054"/>
    </source>
</evidence>
<feature type="binding site" evidence="7">
    <location>
        <position position="162"/>
    </location>
    <ligand>
        <name>NAD(+)</name>
        <dbReference type="ChEBI" id="CHEBI:57540"/>
    </ligand>
</feature>
<dbReference type="PIRSF" id="PIRSF000102">
    <property type="entry name" value="Lac_mal_DH"/>
    <property type="match status" value="1"/>
</dbReference>
<dbReference type="InterPro" id="IPR001557">
    <property type="entry name" value="L-lactate/malate_DH"/>
</dbReference>
<feature type="modified residue" description="Phosphotyrosine" evidence="7">
    <location>
        <position position="242"/>
    </location>
</feature>
<dbReference type="Pfam" id="PF02866">
    <property type="entry name" value="Ldh_1_C"/>
    <property type="match status" value="1"/>
</dbReference>
<dbReference type="InterPro" id="IPR011304">
    <property type="entry name" value="L-lactate_DH"/>
</dbReference>
<comment type="similarity">
    <text evidence="2 7">Belongs to the LDH/MDH superfamily. LDH family.</text>
</comment>
<keyword evidence="7" id="KW-0597">Phosphoprotein</keyword>
<evidence type="ECO:0000256" key="1">
    <source>
        <dbReference type="ARBA" id="ARBA00004843"/>
    </source>
</evidence>
<comment type="caution">
    <text evidence="7">Lacks conserved residue(s) required for the propagation of feature annotation.</text>
</comment>
<comment type="subcellular location">
    <subcellularLocation>
        <location evidence="7">Cytoplasm</location>
    </subcellularLocation>
</comment>
<feature type="binding site" evidence="7">
    <location>
        <begin position="167"/>
        <end position="170"/>
    </location>
    <ligand>
        <name>substrate</name>
    </ligand>
</feature>
<keyword evidence="11" id="KW-1185">Reference proteome</keyword>
<evidence type="ECO:0000256" key="3">
    <source>
        <dbReference type="ARBA" id="ARBA00012967"/>
    </source>
</evidence>
<feature type="binding site" evidence="7">
    <location>
        <begin position="139"/>
        <end position="142"/>
    </location>
    <ligand>
        <name>substrate</name>
    </ligand>
</feature>
<organism evidence="10 11">
    <name type="scientific">Georgenia deserti</name>
    <dbReference type="NCBI Taxonomy" id="2093781"/>
    <lineage>
        <taxon>Bacteria</taxon>
        <taxon>Bacillati</taxon>
        <taxon>Actinomycetota</taxon>
        <taxon>Actinomycetes</taxon>
        <taxon>Micrococcales</taxon>
        <taxon>Bogoriellaceae</taxon>
        <taxon>Georgenia</taxon>
    </lineage>
</organism>
<dbReference type="PANTHER" id="PTHR43128:SF16">
    <property type="entry name" value="L-LACTATE DEHYDROGENASE"/>
    <property type="match status" value="1"/>
</dbReference>
<comment type="pathway">
    <text evidence="1 7">Fermentation; pyruvate fermentation to lactate; (S)-lactate from pyruvate: step 1/1.</text>
</comment>
<feature type="binding site" evidence="7">
    <location>
        <begin position="137"/>
        <end position="139"/>
    </location>
    <ligand>
        <name>NAD(+)</name>
        <dbReference type="ChEBI" id="CHEBI:57540"/>
    </ligand>
</feature>
<dbReference type="Pfam" id="PF00056">
    <property type="entry name" value="Ldh_1_N"/>
    <property type="match status" value="1"/>
</dbReference>
<feature type="binding site" evidence="7">
    <location>
        <position position="53"/>
    </location>
    <ligand>
        <name>NAD(+)</name>
        <dbReference type="ChEBI" id="CHEBI:57540"/>
    </ligand>
</feature>
<feature type="binding site" evidence="7">
    <location>
        <begin position="98"/>
        <end position="99"/>
    </location>
    <ligand>
        <name>NAD(+)</name>
        <dbReference type="ChEBI" id="CHEBI:57540"/>
    </ligand>
</feature>
<dbReference type="Gene3D" id="3.40.50.720">
    <property type="entry name" value="NAD(P)-binding Rossmann-like Domain"/>
    <property type="match status" value="1"/>
</dbReference>
<dbReference type="GO" id="GO:0004459">
    <property type="term" value="F:L-lactate dehydrogenase (NAD+) activity"/>
    <property type="evidence" value="ECO:0007669"/>
    <property type="project" value="UniProtKB-EC"/>
</dbReference>
<sequence length="334" mass="35101">MNEPVEQDESVSTSPAGHGRRSKVAVVGAGAVGSTLAYACTLRGSAREVALFDQDDAKVRAQALDIAHGIAFTPMGTVRGSSEVEVCAGADIVVVTAGAKQKPGQSRLDLAGATIDIMRDLLPRLVAVAPHATYIMVANPVDVVTYAGLRISGIPAHRFFGSGTVLDTSRLRYLVARECGVAVQNVHAYIVGEHGDSEIPLWHSAMIGAVPLLEWASRSGSDHVLDAAAREAIARDVVSSAYQIIAGKGATNFAVGVAVARIIEAVLRDEHRVLSVSTELHDYLGIGDVCLSVPCVVGWRGVGRQLVPEVSADELEGLRASAEQVRAVARRFGL</sequence>
<feature type="domain" description="Lactate/malate dehydrogenase N-terminal" evidence="8">
    <location>
        <begin position="23"/>
        <end position="161"/>
    </location>
</feature>
<dbReference type="InterPro" id="IPR036291">
    <property type="entry name" value="NAD(P)-bd_dom_sf"/>
</dbReference>
<feature type="binding site" evidence="7">
    <location>
        <position position="58"/>
    </location>
    <ligand>
        <name>NAD(+)</name>
        <dbReference type="ChEBI" id="CHEBI:57540"/>
    </ligand>
</feature>
<keyword evidence="7" id="KW-0963">Cytoplasm</keyword>
<dbReference type="NCBIfam" id="TIGR01771">
    <property type="entry name" value="L-LDH-NAD"/>
    <property type="match status" value="1"/>
</dbReference>
<comment type="caution">
    <text evidence="10">The sequence shown here is derived from an EMBL/GenBank/DDBJ whole genome shotgun (WGS) entry which is preliminary data.</text>
</comment>
<evidence type="ECO:0000313" key="10">
    <source>
        <dbReference type="EMBL" id="MFD1719321.1"/>
    </source>
</evidence>
<evidence type="ECO:0000313" key="11">
    <source>
        <dbReference type="Proteomes" id="UP001597277"/>
    </source>
</evidence>
<proteinExistence type="inferred from homology"/>
<dbReference type="InterPro" id="IPR018177">
    <property type="entry name" value="L-lactate_DH_AS"/>
</dbReference>
<evidence type="ECO:0000256" key="5">
    <source>
        <dbReference type="ARBA" id="ARBA00023027"/>
    </source>
</evidence>
<feature type="binding site" evidence="7">
    <location>
        <position position="172"/>
    </location>
    <ligand>
        <name>beta-D-fructose 1,6-bisphosphate</name>
        <dbReference type="ChEBI" id="CHEBI:32966"/>
        <note>allosteric activator</note>
    </ligand>
</feature>